<organism evidence="2 3">
    <name type="scientific">Liquorilactobacillus aquaticus DSM 21051</name>
    <dbReference type="NCBI Taxonomy" id="1423725"/>
    <lineage>
        <taxon>Bacteria</taxon>
        <taxon>Bacillati</taxon>
        <taxon>Bacillota</taxon>
        <taxon>Bacilli</taxon>
        <taxon>Lactobacillales</taxon>
        <taxon>Lactobacillaceae</taxon>
        <taxon>Liquorilactobacillus</taxon>
    </lineage>
</organism>
<evidence type="ECO:0000313" key="3">
    <source>
        <dbReference type="Proteomes" id="UP000051015"/>
    </source>
</evidence>
<name>A0A0R2CV96_9LACO</name>
<feature type="transmembrane region" description="Helical" evidence="1">
    <location>
        <begin position="56"/>
        <end position="77"/>
    </location>
</feature>
<gene>
    <name evidence="2" type="ORF">FC19_GL001666</name>
</gene>
<evidence type="ECO:0000256" key="1">
    <source>
        <dbReference type="SAM" id="Phobius"/>
    </source>
</evidence>
<reference evidence="2 3" key="1">
    <citation type="journal article" date="2015" name="Genome Announc.">
        <title>Expanding the biotechnology potential of lactobacilli through comparative genomics of 213 strains and associated genera.</title>
        <authorList>
            <person name="Sun Z."/>
            <person name="Harris H.M."/>
            <person name="McCann A."/>
            <person name="Guo C."/>
            <person name="Argimon S."/>
            <person name="Zhang W."/>
            <person name="Yang X."/>
            <person name="Jeffery I.B."/>
            <person name="Cooney J.C."/>
            <person name="Kagawa T.F."/>
            <person name="Liu W."/>
            <person name="Song Y."/>
            <person name="Salvetti E."/>
            <person name="Wrobel A."/>
            <person name="Rasinkangas P."/>
            <person name="Parkhill J."/>
            <person name="Rea M.C."/>
            <person name="O'Sullivan O."/>
            <person name="Ritari J."/>
            <person name="Douillard F.P."/>
            <person name="Paul Ross R."/>
            <person name="Yang R."/>
            <person name="Briner A.E."/>
            <person name="Felis G.E."/>
            <person name="de Vos W.M."/>
            <person name="Barrangou R."/>
            <person name="Klaenhammer T.R."/>
            <person name="Caufield P.W."/>
            <person name="Cui Y."/>
            <person name="Zhang H."/>
            <person name="O'Toole P.W."/>
        </authorList>
    </citation>
    <scope>NUCLEOTIDE SEQUENCE [LARGE SCALE GENOMIC DNA]</scope>
    <source>
        <strain evidence="2 3">DSM 21051</strain>
    </source>
</reference>
<evidence type="ECO:0008006" key="4">
    <source>
        <dbReference type="Google" id="ProtNLM"/>
    </source>
</evidence>
<dbReference type="EMBL" id="AYZD01000019">
    <property type="protein sequence ID" value="KRM95709.1"/>
    <property type="molecule type" value="Genomic_DNA"/>
</dbReference>
<comment type="caution">
    <text evidence="2">The sequence shown here is derived from an EMBL/GenBank/DDBJ whole genome shotgun (WGS) entry which is preliminary data.</text>
</comment>
<feature type="transmembrane region" description="Helical" evidence="1">
    <location>
        <begin position="84"/>
        <end position="101"/>
    </location>
</feature>
<protein>
    <recommendedName>
        <fullName evidence="4">DUF2628 domain-containing protein</fullName>
    </recommendedName>
</protein>
<dbReference type="AlphaFoldDB" id="A0A0R2CV96"/>
<dbReference type="RefSeq" id="WP_057876445.1">
    <property type="nucleotide sequence ID" value="NZ_AYZD01000019.1"/>
</dbReference>
<accession>A0A0R2CV96</accession>
<proteinExistence type="predicted"/>
<evidence type="ECO:0000313" key="2">
    <source>
        <dbReference type="EMBL" id="KRM95709.1"/>
    </source>
</evidence>
<feature type="transmembrane region" description="Helical" evidence="1">
    <location>
        <begin position="34"/>
        <end position="50"/>
    </location>
</feature>
<keyword evidence="1" id="KW-0812">Transmembrane</keyword>
<dbReference type="STRING" id="1423725.FC19_GL001666"/>
<dbReference type="OrthoDB" id="2296311at2"/>
<sequence length="126" mass="14391">MNFAELFDFNNRVKDDMVMIKTVDGKIIRKQVKASFNWMGGIFTIFYALFSQKYKTAGFVAKIAIPFVIALVANIVVSSAMGSVIYLIFNIAELVWFGSMYDTWFKNQLLVNGFVEEKSETETTKK</sequence>
<keyword evidence="3" id="KW-1185">Reference proteome</keyword>
<dbReference type="PATRIC" id="fig|1423725.3.peg.1712"/>
<keyword evidence="1" id="KW-1133">Transmembrane helix</keyword>
<keyword evidence="1" id="KW-0472">Membrane</keyword>
<dbReference type="Proteomes" id="UP000051015">
    <property type="component" value="Unassembled WGS sequence"/>
</dbReference>